<gene>
    <name evidence="2" type="ORF">TeGR_g2649</name>
</gene>
<dbReference type="InterPro" id="IPR036865">
    <property type="entry name" value="CRAL-TRIO_dom_sf"/>
</dbReference>
<dbReference type="Gene3D" id="3.40.525.10">
    <property type="entry name" value="CRAL-TRIO lipid binding domain"/>
    <property type="match status" value="1"/>
</dbReference>
<organism evidence="2 3">
    <name type="scientific">Tetraparma gracilis</name>
    <dbReference type="NCBI Taxonomy" id="2962635"/>
    <lineage>
        <taxon>Eukaryota</taxon>
        <taxon>Sar</taxon>
        <taxon>Stramenopiles</taxon>
        <taxon>Ochrophyta</taxon>
        <taxon>Bolidophyceae</taxon>
        <taxon>Parmales</taxon>
        <taxon>Triparmaceae</taxon>
        <taxon>Tetraparma</taxon>
    </lineage>
</organism>
<dbReference type="SMART" id="SM01100">
    <property type="entry name" value="CRAL_TRIO_N"/>
    <property type="match status" value="1"/>
</dbReference>
<evidence type="ECO:0000259" key="1">
    <source>
        <dbReference type="SMART" id="SM01100"/>
    </source>
</evidence>
<dbReference type="InterPro" id="IPR011074">
    <property type="entry name" value="CRAL/TRIO_N_dom"/>
</dbReference>
<dbReference type="InterPro" id="IPR036273">
    <property type="entry name" value="CRAL/TRIO_N_dom_sf"/>
</dbReference>
<feature type="domain" description="CRAL/TRIO N-terminal" evidence="1">
    <location>
        <begin position="52"/>
        <end position="77"/>
    </location>
</feature>
<sequence>MSGFAPAAGTTPWTAAEAVAAGVPQEDSELVSQLAARLGLDATKNALEPMSDPTTLLRFLNARDKDLDKACTMYTETMAWRGSSGLAKKMNDHGTIPDLYGADGMQKTDLSSWAWKRATSTPDAALVQRFGFFGRLGRLGPDDEAIIIWRLGAADLKTTGHHEDKILEAFNAHMEDCMQVGRAASLKHKKLVRSRLVIDLNGIGLSAIPYLSVIRKILGLGKTESLA</sequence>
<name>A0ABQ6MNU3_9STRA</name>
<accession>A0ABQ6MNU3</accession>
<proteinExistence type="predicted"/>
<dbReference type="EMBL" id="BRYB01000433">
    <property type="protein sequence ID" value="GMI29965.1"/>
    <property type="molecule type" value="Genomic_DNA"/>
</dbReference>
<evidence type="ECO:0000313" key="3">
    <source>
        <dbReference type="Proteomes" id="UP001165060"/>
    </source>
</evidence>
<dbReference type="Proteomes" id="UP001165060">
    <property type="component" value="Unassembled WGS sequence"/>
</dbReference>
<dbReference type="SUPFAM" id="SSF46938">
    <property type="entry name" value="CRAL/TRIO N-terminal domain"/>
    <property type="match status" value="1"/>
</dbReference>
<reference evidence="2 3" key="1">
    <citation type="journal article" date="2023" name="Commun. Biol.">
        <title>Genome analysis of Parmales, the sister group of diatoms, reveals the evolutionary specialization of diatoms from phago-mixotrophs to photoautotrophs.</title>
        <authorList>
            <person name="Ban H."/>
            <person name="Sato S."/>
            <person name="Yoshikawa S."/>
            <person name="Yamada K."/>
            <person name="Nakamura Y."/>
            <person name="Ichinomiya M."/>
            <person name="Sato N."/>
            <person name="Blanc-Mathieu R."/>
            <person name="Endo H."/>
            <person name="Kuwata A."/>
            <person name="Ogata H."/>
        </authorList>
    </citation>
    <scope>NUCLEOTIDE SEQUENCE [LARGE SCALE GENOMIC DNA]</scope>
</reference>
<protein>
    <recommendedName>
        <fullName evidence="1">CRAL/TRIO N-terminal domain-containing protein</fullName>
    </recommendedName>
</protein>
<keyword evidence="3" id="KW-1185">Reference proteome</keyword>
<evidence type="ECO:0000313" key="2">
    <source>
        <dbReference type="EMBL" id="GMI29965.1"/>
    </source>
</evidence>
<comment type="caution">
    <text evidence="2">The sequence shown here is derived from an EMBL/GenBank/DDBJ whole genome shotgun (WGS) entry which is preliminary data.</text>
</comment>